<dbReference type="Gene3D" id="3.30.70.360">
    <property type="match status" value="1"/>
</dbReference>
<dbReference type="EMBL" id="BMPF01000002">
    <property type="protein sequence ID" value="GGL34452.1"/>
    <property type="molecule type" value="Genomic_DNA"/>
</dbReference>
<organism evidence="5 6">
    <name type="scientific">Halarchaeum grantii</name>
    <dbReference type="NCBI Taxonomy" id="1193105"/>
    <lineage>
        <taxon>Archaea</taxon>
        <taxon>Methanobacteriati</taxon>
        <taxon>Methanobacteriota</taxon>
        <taxon>Stenosarchaea group</taxon>
        <taxon>Halobacteria</taxon>
        <taxon>Halobacteriales</taxon>
        <taxon>Halobacteriaceae</taxon>
    </lineage>
</organism>
<comment type="caution">
    <text evidence="5">The sequence shown here is derived from an EMBL/GenBank/DDBJ whole genome shotgun (WGS) entry which is preliminary data.</text>
</comment>
<proteinExistence type="predicted"/>
<evidence type="ECO:0000313" key="6">
    <source>
        <dbReference type="Proteomes" id="UP000628840"/>
    </source>
</evidence>
<dbReference type="InterPro" id="IPR002933">
    <property type="entry name" value="Peptidase_M20"/>
</dbReference>
<evidence type="ECO:0000259" key="4">
    <source>
        <dbReference type="Pfam" id="PF07687"/>
    </source>
</evidence>
<keyword evidence="6" id="KW-1185">Reference proteome</keyword>
<dbReference type="InterPro" id="IPR011650">
    <property type="entry name" value="Peptidase_M20_dimer"/>
</dbReference>
<keyword evidence="1" id="KW-0479">Metal-binding</keyword>
<dbReference type="RefSeq" id="WP_188882829.1">
    <property type="nucleotide sequence ID" value="NZ_BMPF01000002.1"/>
</dbReference>
<reference evidence="5 6" key="1">
    <citation type="journal article" date="2019" name="Int. J. Syst. Evol. Microbiol.">
        <title>The Global Catalogue of Microorganisms (GCM) 10K type strain sequencing project: providing services to taxonomists for standard genome sequencing and annotation.</title>
        <authorList>
            <consortium name="The Broad Institute Genomics Platform"/>
            <consortium name="The Broad Institute Genome Sequencing Center for Infectious Disease"/>
            <person name="Wu L."/>
            <person name="Ma J."/>
        </authorList>
    </citation>
    <scope>NUCLEOTIDE SEQUENCE [LARGE SCALE GENOMIC DNA]</scope>
    <source>
        <strain evidence="5 6">JCM 19585</strain>
    </source>
</reference>
<dbReference type="GO" id="GO:0016787">
    <property type="term" value="F:hydrolase activity"/>
    <property type="evidence" value="ECO:0007669"/>
    <property type="project" value="UniProtKB-KW"/>
</dbReference>
<sequence length="398" mass="40774">MDELESLTRDLVAIPSHDDETAVGDRIEGWLREHTDARVVRDDAPGGGNVVARRAIGTETPSDDASPAGERDDGAPASLALVGHHDVVAPADDQLADDGESYAVSESDGRLYGRGTADMTGALAAMLLAFRDVDERRGSGGSRNSANSGETAPAGELVFASFTGEEAGGVGARHAIDAGFAPDYAVVGEGSTGYSTAGTVDVAVAHKGRRGSRLDVTGTAAHASEPESGENAVYRACDAVDVVRELSAPETEVLGNALAGSLAVTGIDGGSAWNVVPDACEVTVDERTVPGERAPLACAEDVAGVEWVVEQDLPPMACDDAAYADAVEASLGDVQEAAPEQVVKPHATDAGWLADAGTTCVVVGPAEPGEAHTDAESVSLDALRTCRAAYRDVAETWL</sequence>
<dbReference type="PANTHER" id="PTHR43808">
    <property type="entry name" value="ACETYLORNITHINE DEACETYLASE"/>
    <property type="match status" value="1"/>
</dbReference>
<dbReference type="InterPro" id="IPR036264">
    <property type="entry name" value="Bact_exopeptidase_dim_dom"/>
</dbReference>
<evidence type="ECO:0000313" key="5">
    <source>
        <dbReference type="EMBL" id="GGL34452.1"/>
    </source>
</evidence>
<dbReference type="Proteomes" id="UP000628840">
    <property type="component" value="Unassembled WGS sequence"/>
</dbReference>
<feature type="region of interest" description="Disordered" evidence="3">
    <location>
        <begin position="40"/>
        <end position="76"/>
    </location>
</feature>
<dbReference type="SUPFAM" id="SSF53187">
    <property type="entry name" value="Zn-dependent exopeptidases"/>
    <property type="match status" value="1"/>
</dbReference>
<evidence type="ECO:0000256" key="1">
    <source>
        <dbReference type="ARBA" id="ARBA00022723"/>
    </source>
</evidence>
<dbReference type="InterPro" id="IPR050072">
    <property type="entry name" value="Peptidase_M20A"/>
</dbReference>
<gene>
    <name evidence="5" type="ORF">GCM10009037_17610</name>
</gene>
<name>A0A830FA35_9EURY</name>
<evidence type="ECO:0000256" key="3">
    <source>
        <dbReference type="SAM" id="MobiDB-lite"/>
    </source>
</evidence>
<dbReference type="Pfam" id="PF07687">
    <property type="entry name" value="M20_dimer"/>
    <property type="match status" value="1"/>
</dbReference>
<dbReference type="OrthoDB" id="133929at2157"/>
<dbReference type="SUPFAM" id="SSF55031">
    <property type="entry name" value="Bacterial exopeptidase dimerisation domain"/>
    <property type="match status" value="1"/>
</dbReference>
<dbReference type="Gene3D" id="3.40.630.10">
    <property type="entry name" value="Zn peptidases"/>
    <property type="match status" value="2"/>
</dbReference>
<dbReference type="Pfam" id="PF01546">
    <property type="entry name" value="Peptidase_M20"/>
    <property type="match status" value="1"/>
</dbReference>
<evidence type="ECO:0000256" key="2">
    <source>
        <dbReference type="ARBA" id="ARBA00022801"/>
    </source>
</evidence>
<accession>A0A830FA35</accession>
<feature type="domain" description="Peptidase M20 dimerisation" evidence="4">
    <location>
        <begin position="204"/>
        <end position="293"/>
    </location>
</feature>
<dbReference type="GO" id="GO:0046872">
    <property type="term" value="F:metal ion binding"/>
    <property type="evidence" value="ECO:0007669"/>
    <property type="project" value="UniProtKB-KW"/>
</dbReference>
<protein>
    <submittedName>
        <fullName evidence="5">Peptidase M20</fullName>
    </submittedName>
</protein>
<keyword evidence="2" id="KW-0378">Hydrolase</keyword>
<dbReference type="AlphaFoldDB" id="A0A830FA35"/>